<keyword evidence="3" id="KW-0732">Signal</keyword>
<organism evidence="8 9">
    <name type="scientific">Serendipita indica (strain DSM 11827)</name>
    <name type="common">Root endophyte fungus</name>
    <name type="synonym">Piriformospora indica</name>
    <dbReference type="NCBI Taxonomy" id="1109443"/>
    <lineage>
        <taxon>Eukaryota</taxon>
        <taxon>Fungi</taxon>
        <taxon>Dikarya</taxon>
        <taxon>Basidiomycota</taxon>
        <taxon>Agaricomycotina</taxon>
        <taxon>Agaricomycetes</taxon>
        <taxon>Sebacinales</taxon>
        <taxon>Serendipitaceae</taxon>
        <taxon>Serendipita</taxon>
    </lineage>
</organism>
<dbReference type="PANTHER" id="PTHR24269:SF16">
    <property type="entry name" value="PROTEIN SLG1"/>
    <property type="match status" value="1"/>
</dbReference>
<feature type="domain" description="WSC" evidence="7">
    <location>
        <begin position="195"/>
        <end position="303"/>
    </location>
</feature>
<evidence type="ECO:0000256" key="3">
    <source>
        <dbReference type="ARBA" id="ARBA00022729"/>
    </source>
</evidence>
<feature type="domain" description="WSC" evidence="7">
    <location>
        <begin position="1"/>
        <end position="83"/>
    </location>
</feature>
<keyword evidence="2" id="KW-0812">Transmembrane</keyword>
<dbReference type="OrthoDB" id="5985073at2759"/>
<dbReference type="Pfam" id="PF01822">
    <property type="entry name" value="WSC"/>
    <property type="match status" value="4"/>
</dbReference>
<dbReference type="STRING" id="1109443.G4TN35"/>
<dbReference type="SMART" id="SM00321">
    <property type="entry name" value="WSC"/>
    <property type="match status" value="4"/>
</dbReference>
<dbReference type="OMA" id="DRCHANP"/>
<keyword evidence="9" id="KW-1185">Reference proteome</keyword>
<proteinExistence type="predicted"/>
<dbReference type="AlphaFoldDB" id="G4TN35"/>
<dbReference type="Proteomes" id="UP000007148">
    <property type="component" value="Unassembled WGS sequence"/>
</dbReference>
<dbReference type="InterPro" id="IPR051836">
    <property type="entry name" value="Kremen_rcpt"/>
</dbReference>
<dbReference type="InterPro" id="IPR002889">
    <property type="entry name" value="WSC_carb-bd"/>
</dbReference>
<keyword evidence="6" id="KW-0325">Glycoprotein</keyword>
<evidence type="ECO:0000313" key="9">
    <source>
        <dbReference type="Proteomes" id="UP000007148"/>
    </source>
</evidence>
<keyword evidence="5" id="KW-0472">Membrane</keyword>
<protein>
    <recommendedName>
        <fullName evidence="7">WSC domain-containing protein</fullName>
    </recommendedName>
</protein>
<comment type="caution">
    <text evidence="8">The sequence shown here is derived from an EMBL/GenBank/DDBJ whole genome shotgun (WGS) entry which is preliminary data.</text>
</comment>
<dbReference type="HOGENOM" id="CLU_057167_0_0_1"/>
<dbReference type="EMBL" id="CAFZ01000180">
    <property type="protein sequence ID" value="CCA72728.1"/>
    <property type="molecule type" value="Genomic_DNA"/>
</dbReference>
<evidence type="ECO:0000256" key="5">
    <source>
        <dbReference type="ARBA" id="ARBA00023136"/>
    </source>
</evidence>
<sequence length="403" mass="43055">MFQRTLPAYTVTSGTMTNDACKAICDERGYAIAATEWSEECFCDDDFHNGGVKTADAECDMMCIGAPTEVCGGGLRLTVWTKPASTLESYGNWNSQGCFVDSINARIVPNSVSVDGDFTPQKCMDACAAQGYEYAGLEYSHECYCANGLNTASLQQVDISECNSRCEGDAAHYCGAGNRLNLYKHTATIAPGTDGWTYDNCYSYVFGIVVPTELLNLLSDNMDSRTLGLRVYVDGGMTPTKCNTKCLSLGYSHAGVEYSDECYCANSIGSSGTQETDGCTMSCSGDRNTICGGGNRITVYKYTSTALPTPASVLESYGEWTSAGCYVDSMNARVLTPNTNAQRPMTVQNCIDACAASGYTVAGLEYAEECYCGLALPPVLAADNCIMKCEGDEAHLCGGPNRV</sequence>
<evidence type="ECO:0000259" key="7">
    <source>
        <dbReference type="PROSITE" id="PS51212"/>
    </source>
</evidence>
<comment type="subcellular location">
    <subcellularLocation>
        <location evidence="1">Membrane</location>
        <topology evidence="1">Single-pass membrane protein</topology>
    </subcellularLocation>
</comment>
<dbReference type="InParanoid" id="G4TN35"/>
<dbReference type="GO" id="GO:0005886">
    <property type="term" value="C:plasma membrane"/>
    <property type="evidence" value="ECO:0007669"/>
    <property type="project" value="TreeGrafter"/>
</dbReference>
<dbReference type="PANTHER" id="PTHR24269">
    <property type="entry name" value="KREMEN PROTEIN"/>
    <property type="match status" value="1"/>
</dbReference>
<evidence type="ECO:0000256" key="4">
    <source>
        <dbReference type="ARBA" id="ARBA00022989"/>
    </source>
</evidence>
<evidence type="ECO:0000256" key="1">
    <source>
        <dbReference type="ARBA" id="ARBA00004167"/>
    </source>
</evidence>
<reference evidence="8 9" key="1">
    <citation type="journal article" date="2011" name="PLoS Pathog.">
        <title>Endophytic Life Strategies Decoded by Genome and Transcriptome Analyses of the Mutualistic Root Symbiont Piriformospora indica.</title>
        <authorList>
            <person name="Zuccaro A."/>
            <person name="Lahrmann U."/>
            <person name="Guldener U."/>
            <person name="Langen G."/>
            <person name="Pfiffi S."/>
            <person name="Biedenkopf D."/>
            <person name="Wong P."/>
            <person name="Samans B."/>
            <person name="Grimm C."/>
            <person name="Basiewicz M."/>
            <person name="Murat C."/>
            <person name="Martin F."/>
            <person name="Kogel K.H."/>
        </authorList>
    </citation>
    <scope>NUCLEOTIDE SEQUENCE [LARGE SCALE GENOMIC DNA]</scope>
    <source>
        <strain evidence="8 9">DSM 11827</strain>
    </source>
</reference>
<evidence type="ECO:0000256" key="2">
    <source>
        <dbReference type="ARBA" id="ARBA00022692"/>
    </source>
</evidence>
<keyword evidence="4" id="KW-1133">Transmembrane helix</keyword>
<dbReference type="eggNOG" id="KOG4157">
    <property type="taxonomic scope" value="Eukaryota"/>
</dbReference>
<accession>G4TN35</accession>
<gene>
    <name evidence="8" type="ORF">PIIN_06665</name>
</gene>
<evidence type="ECO:0000256" key="6">
    <source>
        <dbReference type="ARBA" id="ARBA00023180"/>
    </source>
</evidence>
<feature type="domain" description="WSC" evidence="7">
    <location>
        <begin position="319"/>
        <end position="403"/>
    </location>
</feature>
<name>G4TN35_SERID</name>
<feature type="domain" description="WSC" evidence="7">
    <location>
        <begin position="92"/>
        <end position="186"/>
    </location>
</feature>
<dbReference type="PROSITE" id="PS51212">
    <property type="entry name" value="WSC"/>
    <property type="match status" value="4"/>
</dbReference>
<evidence type="ECO:0000313" key="8">
    <source>
        <dbReference type="EMBL" id="CCA72728.1"/>
    </source>
</evidence>